<feature type="transmembrane region" description="Helical" evidence="1">
    <location>
        <begin position="110"/>
        <end position="130"/>
    </location>
</feature>
<feature type="transmembrane region" description="Helical" evidence="1">
    <location>
        <begin position="142"/>
        <end position="160"/>
    </location>
</feature>
<feature type="transmembrane region" description="Helical" evidence="1">
    <location>
        <begin position="77"/>
        <end position="98"/>
    </location>
</feature>
<keyword evidence="3" id="KW-1185">Reference proteome</keyword>
<proteinExistence type="predicted"/>
<accession>A0A7G9GT51</accession>
<dbReference type="KEGG" id="ehn:H9Q80_08620"/>
<dbReference type="Pfam" id="PF09515">
    <property type="entry name" value="Thia_YuaJ"/>
    <property type="match status" value="1"/>
</dbReference>
<keyword evidence="1" id="KW-1133">Transmembrane helix</keyword>
<dbReference type="GO" id="GO:0015234">
    <property type="term" value="F:thiamine transmembrane transporter activity"/>
    <property type="evidence" value="ECO:0007669"/>
    <property type="project" value="InterPro"/>
</dbReference>
<evidence type="ECO:0000256" key="1">
    <source>
        <dbReference type="SAM" id="Phobius"/>
    </source>
</evidence>
<sequence>MKKLTTLDLVYMAFYAALFMVLDYFTNMIPFLKMPNGGSIGVSTIALIVCSYHLGWIKGTIVGLVSVLIQFVTGPMYIPQLLGFLMDYLIAFSVYGLASLFPNYKYFYSGILITNFLRFASHTIGGVIVWETTWWGSIIYNAPYMIATTIVGMIVVPILVERLHLNKEKTA</sequence>
<dbReference type="EMBL" id="CP060636">
    <property type="protein sequence ID" value="QNM13983.1"/>
    <property type="molecule type" value="Genomic_DNA"/>
</dbReference>
<name>A0A7G9GT51_9FIRM</name>
<keyword evidence="1" id="KW-0472">Membrane</keyword>
<dbReference type="GO" id="GO:0005886">
    <property type="term" value="C:plasma membrane"/>
    <property type="evidence" value="ECO:0007669"/>
    <property type="project" value="InterPro"/>
</dbReference>
<dbReference type="AlphaFoldDB" id="A0A7G9GT51"/>
<organism evidence="2 3">
    <name type="scientific">[Eubacterium] hominis</name>
    <dbReference type="NCBI Taxonomy" id="2764325"/>
    <lineage>
        <taxon>Bacteria</taxon>
        <taxon>Bacillati</taxon>
        <taxon>Bacillota</taxon>
        <taxon>Erysipelotrichia</taxon>
        <taxon>Erysipelotrichales</taxon>
        <taxon>Erysipelotrichaceae</taxon>
        <taxon>Amedibacillus</taxon>
    </lineage>
</organism>
<evidence type="ECO:0000313" key="2">
    <source>
        <dbReference type="EMBL" id="QNM13983.1"/>
    </source>
</evidence>
<feature type="transmembrane region" description="Helical" evidence="1">
    <location>
        <begin position="44"/>
        <end position="71"/>
    </location>
</feature>
<keyword evidence="1" id="KW-0812">Transmembrane</keyword>
<dbReference type="Gene3D" id="1.10.1760.20">
    <property type="match status" value="1"/>
</dbReference>
<gene>
    <name evidence="2" type="ORF">H9Q80_08620</name>
</gene>
<dbReference type="RefSeq" id="WP_117518358.1">
    <property type="nucleotide sequence ID" value="NZ_CP060636.1"/>
</dbReference>
<reference evidence="2 3" key="1">
    <citation type="submission" date="2020-08" db="EMBL/GenBank/DDBJ databases">
        <authorList>
            <person name="Liu C."/>
            <person name="Sun Q."/>
        </authorList>
    </citation>
    <scope>NUCLEOTIDE SEQUENCE [LARGE SCALE GENOMIC DNA]</scope>
    <source>
        <strain evidence="2 3">NSJ-61</strain>
    </source>
</reference>
<feature type="transmembrane region" description="Helical" evidence="1">
    <location>
        <begin position="12"/>
        <end position="32"/>
    </location>
</feature>
<dbReference type="Proteomes" id="UP000515856">
    <property type="component" value="Chromosome"/>
</dbReference>
<dbReference type="InterPro" id="IPR012651">
    <property type="entry name" value="Thia_Transptr_ThiT"/>
</dbReference>
<protein>
    <submittedName>
        <fullName evidence="2">Energy-coupled thiamine transporter ThiT</fullName>
    </submittedName>
</protein>
<evidence type="ECO:0000313" key="3">
    <source>
        <dbReference type="Proteomes" id="UP000515856"/>
    </source>
</evidence>